<sequence length="150" mass="17267">MPQWFLESFKKHHLNDRYEIKPYLKPGFLQADFNGDGVIDIAVPVTENKTHKGGILLIHGNTGEWFVFGAGTNFGNGSDNFLNWLKKWKLYRDKVVYETTFDKDDNITGSRTVKLKRPGIELLMLENIAPDPVAVICWNGKKYIWIHQGE</sequence>
<gene>
    <name evidence="1" type="ORF">MuYL_3964</name>
</gene>
<organism evidence="1 2">
    <name type="scientific">Mucilaginibacter xinganensis</name>
    <dbReference type="NCBI Taxonomy" id="1234841"/>
    <lineage>
        <taxon>Bacteria</taxon>
        <taxon>Pseudomonadati</taxon>
        <taxon>Bacteroidota</taxon>
        <taxon>Sphingobacteriia</taxon>
        <taxon>Sphingobacteriales</taxon>
        <taxon>Sphingobacteriaceae</taxon>
        <taxon>Mucilaginibacter</taxon>
    </lineage>
</organism>
<dbReference type="RefSeq" id="WP_094571958.1">
    <property type="nucleotide sequence ID" value="NZ_CP022743.1"/>
</dbReference>
<keyword evidence="2" id="KW-1185">Reference proteome</keyword>
<name>A0A223P126_9SPHI</name>
<protein>
    <recommendedName>
        <fullName evidence="3">VCBS repeat-containing protein</fullName>
    </recommendedName>
</protein>
<evidence type="ECO:0000313" key="1">
    <source>
        <dbReference type="EMBL" id="ASU35849.1"/>
    </source>
</evidence>
<evidence type="ECO:0008006" key="3">
    <source>
        <dbReference type="Google" id="ProtNLM"/>
    </source>
</evidence>
<dbReference type="KEGG" id="muc:MuYL_3964"/>
<accession>A0A223P126</accession>
<reference evidence="1 2" key="1">
    <citation type="submission" date="2017-08" db="EMBL/GenBank/DDBJ databases">
        <title>Complete genome sequence of Mucilaginibacter sp. strain BJC16-A31.</title>
        <authorList>
            <consortium name="Henan University of Science and Technology"/>
            <person name="You X."/>
        </authorList>
    </citation>
    <scope>NUCLEOTIDE SEQUENCE [LARGE SCALE GENOMIC DNA]</scope>
    <source>
        <strain evidence="1 2">BJC16-A31</strain>
    </source>
</reference>
<dbReference type="OrthoDB" id="1442221at2"/>
<proteinExistence type="predicted"/>
<dbReference type="Proteomes" id="UP000215002">
    <property type="component" value="Chromosome"/>
</dbReference>
<dbReference type="AlphaFoldDB" id="A0A223P126"/>
<evidence type="ECO:0000313" key="2">
    <source>
        <dbReference type="Proteomes" id="UP000215002"/>
    </source>
</evidence>
<dbReference type="EMBL" id="CP022743">
    <property type="protein sequence ID" value="ASU35849.1"/>
    <property type="molecule type" value="Genomic_DNA"/>
</dbReference>